<dbReference type="SUPFAM" id="SSF53623">
    <property type="entry name" value="MurD-like peptide ligases, catalytic domain"/>
    <property type="match status" value="1"/>
</dbReference>
<evidence type="ECO:0000259" key="8">
    <source>
        <dbReference type="Pfam" id="PF08245"/>
    </source>
</evidence>
<dbReference type="NCBIfam" id="TIGR01499">
    <property type="entry name" value="folC"/>
    <property type="match status" value="1"/>
</dbReference>
<evidence type="ECO:0000256" key="4">
    <source>
        <dbReference type="ARBA" id="ARBA00022741"/>
    </source>
</evidence>
<dbReference type="SUPFAM" id="SSF53244">
    <property type="entry name" value="MurD-like peptide ligases, peptide-binding domain"/>
    <property type="match status" value="1"/>
</dbReference>
<evidence type="ECO:0000256" key="5">
    <source>
        <dbReference type="ARBA" id="ARBA00022840"/>
    </source>
</evidence>
<organism evidence="9 10">
    <name type="scientific">Streptomyces celluloflavus</name>
    <dbReference type="NCBI Taxonomy" id="58344"/>
    <lineage>
        <taxon>Bacteria</taxon>
        <taxon>Bacillati</taxon>
        <taxon>Actinomycetota</taxon>
        <taxon>Actinomycetes</taxon>
        <taxon>Kitasatosporales</taxon>
        <taxon>Streptomycetaceae</taxon>
        <taxon>Streptomyces</taxon>
    </lineage>
</organism>
<dbReference type="RefSeq" id="WP_397672382.1">
    <property type="nucleotide sequence ID" value="NZ_JBIRGH010000006.1"/>
</dbReference>
<dbReference type="Gene3D" id="3.90.190.20">
    <property type="entry name" value="Mur ligase, C-terminal domain"/>
    <property type="match status" value="1"/>
</dbReference>
<dbReference type="Proteomes" id="UP001610990">
    <property type="component" value="Unassembled WGS sequence"/>
</dbReference>
<dbReference type="EC" id="6.3.2.-" evidence="9"/>
<dbReference type="InterPro" id="IPR036565">
    <property type="entry name" value="Mur-like_cat_sf"/>
</dbReference>
<keyword evidence="5 7" id="KW-0067">ATP-binding</keyword>
<feature type="domain" description="Mur ligase central" evidence="8">
    <location>
        <begin position="49"/>
        <end position="270"/>
    </location>
</feature>
<accession>A0ABW7RB26</accession>
<dbReference type="PANTHER" id="PTHR11136">
    <property type="entry name" value="FOLYLPOLYGLUTAMATE SYNTHASE-RELATED"/>
    <property type="match status" value="1"/>
</dbReference>
<keyword evidence="10" id="KW-1185">Reference proteome</keyword>
<gene>
    <name evidence="9" type="ORF">ACH4GP_12665</name>
</gene>
<evidence type="ECO:0000256" key="2">
    <source>
        <dbReference type="ARBA" id="ARBA00022598"/>
    </source>
</evidence>
<dbReference type="EMBL" id="JBIRGH010000006">
    <property type="protein sequence ID" value="MFH8585240.1"/>
    <property type="molecule type" value="Genomic_DNA"/>
</dbReference>
<evidence type="ECO:0000313" key="10">
    <source>
        <dbReference type="Proteomes" id="UP001610990"/>
    </source>
</evidence>
<evidence type="ECO:0000256" key="6">
    <source>
        <dbReference type="ARBA" id="ARBA00022842"/>
    </source>
</evidence>
<dbReference type="PIRSF" id="PIRSF001563">
    <property type="entry name" value="Folylpolyglu_synth"/>
    <property type="match status" value="1"/>
</dbReference>
<comment type="similarity">
    <text evidence="1 7">Belongs to the folylpolyglutamate synthase family.</text>
</comment>
<evidence type="ECO:0000313" key="9">
    <source>
        <dbReference type="EMBL" id="MFH8585240.1"/>
    </source>
</evidence>
<evidence type="ECO:0000256" key="7">
    <source>
        <dbReference type="PIRNR" id="PIRNR001563"/>
    </source>
</evidence>
<reference evidence="9 10" key="1">
    <citation type="submission" date="2024-10" db="EMBL/GenBank/DDBJ databases">
        <title>The Natural Products Discovery Center: Release of the First 8490 Sequenced Strains for Exploring Actinobacteria Biosynthetic Diversity.</title>
        <authorList>
            <person name="Kalkreuter E."/>
            <person name="Kautsar S.A."/>
            <person name="Yang D."/>
            <person name="Bader C.D."/>
            <person name="Teijaro C.N."/>
            <person name="Fluegel L."/>
            <person name="Davis C.M."/>
            <person name="Simpson J.R."/>
            <person name="Lauterbach L."/>
            <person name="Steele A.D."/>
            <person name="Gui C."/>
            <person name="Meng S."/>
            <person name="Li G."/>
            <person name="Viehrig K."/>
            <person name="Ye F."/>
            <person name="Su P."/>
            <person name="Kiefer A.F."/>
            <person name="Nichols A."/>
            <person name="Cepeda A.J."/>
            <person name="Yan W."/>
            <person name="Fan B."/>
            <person name="Jiang Y."/>
            <person name="Adhikari A."/>
            <person name="Zheng C.-J."/>
            <person name="Schuster L."/>
            <person name="Cowan T.M."/>
            <person name="Smanski M.J."/>
            <person name="Chevrette M.G."/>
            <person name="De Carvalho L.P.S."/>
            <person name="Shen B."/>
        </authorList>
    </citation>
    <scope>NUCLEOTIDE SEQUENCE [LARGE SCALE GENOMIC DNA]</scope>
    <source>
        <strain evidence="9 10">NPDC018013</strain>
    </source>
</reference>
<dbReference type="InterPro" id="IPR013221">
    <property type="entry name" value="Mur_ligase_cen"/>
</dbReference>
<evidence type="ECO:0000256" key="1">
    <source>
        <dbReference type="ARBA" id="ARBA00008276"/>
    </source>
</evidence>
<evidence type="ECO:0000256" key="3">
    <source>
        <dbReference type="ARBA" id="ARBA00022723"/>
    </source>
</evidence>
<keyword evidence="2 7" id="KW-0436">Ligase</keyword>
<dbReference type="PANTHER" id="PTHR11136:SF0">
    <property type="entry name" value="DIHYDROFOLATE SYNTHETASE-RELATED"/>
    <property type="match status" value="1"/>
</dbReference>
<name>A0ABW7RB26_9ACTN</name>
<dbReference type="InterPro" id="IPR036615">
    <property type="entry name" value="Mur_ligase_C_dom_sf"/>
</dbReference>
<dbReference type="Pfam" id="PF08245">
    <property type="entry name" value="Mur_ligase_M"/>
    <property type="match status" value="1"/>
</dbReference>
<keyword evidence="4 7" id="KW-0547">Nucleotide-binding</keyword>
<protein>
    <submittedName>
        <fullName evidence="9">Bifunctional folylpolyglutamate synthase/dihydrofolate synthase</fullName>
        <ecNumber evidence="9">6.3.2.-</ecNumber>
    </submittedName>
</protein>
<sequence length="440" mass="46758">MARLAAREELACEEITGRYQFNGAGTGAMPQLLKALGDPGRNLRGMTVVGTNGKGSTCAFAVAALAAAGLRIGSMPSPHLQRVTERIRVNGVPVSPTACHRAFAQVDDTLKSTGLLVNAGAVHAAAAAVHFARSEVDLAVMEASIGGRRTAVNCFDPGVKVITGVGLDHEHLLGNTLGEIARNKAGIVRDGDHVVLGELPEEAAEAMDAVLGNHTGLTVWRIHREVRYRPRMARDGRTVLDVVTPHAVHRELPCPLRGEHQLHNLALAVAGVDLLAERGLIRGIPEEALRSGLAATRWPGRLELLAPARLGSWTGRLLLDVAANHQGAATVAPEILRESHAAERTALVFGTLRYKNVATMLEPLPADWPVVLTRVGHPNEAAPDAMRTALAARRELYVRQETADAVRHATELVGAGGLVTVLGTPLLIGRVRELFHLPPG</sequence>
<dbReference type="InterPro" id="IPR001645">
    <property type="entry name" value="Folylpolyglutamate_synth"/>
</dbReference>
<dbReference type="GO" id="GO:0016874">
    <property type="term" value="F:ligase activity"/>
    <property type="evidence" value="ECO:0007669"/>
    <property type="project" value="UniProtKB-KW"/>
</dbReference>
<comment type="caution">
    <text evidence="9">The sequence shown here is derived from an EMBL/GenBank/DDBJ whole genome shotgun (WGS) entry which is preliminary data.</text>
</comment>
<dbReference type="Gene3D" id="3.40.1190.10">
    <property type="entry name" value="Mur-like, catalytic domain"/>
    <property type="match status" value="1"/>
</dbReference>
<proteinExistence type="inferred from homology"/>
<keyword evidence="6" id="KW-0460">Magnesium</keyword>
<keyword evidence="3" id="KW-0479">Metal-binding</keyword>